<dbReference type="RefSeq" id="NP_001359644.1">
    <property type="nucleotide sequence ID" value="NM_001373483.1"/>
</dbReference>
<dbReference type="EMBL" id="BX284606">
    <property type="protein sequence ID" value="CAD44109.2"/>
    <property type="molecule type" value="Genomic_DNA"/>
</dbReference>
<dbReference type="KEGG" id="cel:CELE_C33D3.5"/>
<proteinExistence type="predicted"/>
<accession>G5ED69</accession>
<organism evidence="2 3">
    <name type="scientific">Caenorhabditis elegans</name>
    <dbReference type="NCBI Taxonomy" id="6239"/>
    <lineage>
        <taxon>Eukaryota</taxon>
        <taxon>Metazoa</taxon>
        <taxon>Ecdysozoa</taxon>
        <taxon>Nematoda</taxon>
        <taxon>Chromadorea</taxon>
        <taxon>Rhabditida</taxon>
        <taxon>Rhabditina</taxon>
        <taxon>Rhabditomorpha</taxon>
        <taxon>Rhabditoidea</taxon>
        <taxon>Rhabditidae</taxon>
        <taxon>Peloderinae</taxon>
        <taxon>Caenorhabditis</taxon>
    </lineage>
</organism>
<evidence type="ECO:0000313" key="3">
    <source>
        <dbReference type="Proteomes" id="UP000001940"/>
    </source>
</evidence>
<dbReference type="CTD" id="259722"/>
<dbReference type="InParanoid" id="G5ED69"/>
<dbReference type="PeptideAtlas" id="G5ED69"/>
<dbReference type="WormBase" id="C33D3.5">
    <property type="protein sequence ID" value="CE53141"/>
    <property type="gene ID" value="WBGene00007896"/>
</dbReference>
<name>G5ED69_CAEEL</name>
<dbReference type="Proteomes" id="UP000001940">
    <property type="component" value="Chromosome X"/>
</dbReference>
<dbReference type="Pfam" id="PF01827">
    <property type="entry name" value="FTH"/>
    <property type="match status" value="1"/>
</dbReference>
<keyword evidence="3" id="KW-1185">Reference proteome</keyword>
<dbReference type="PANTHER" id="PTHR23014:SF1">
    <property type="entry name" value="DUF38 DOMAIN-CONTAINING PROTEIN-RELATED"/>
    <property type="match status" value="1"/>
</dbReference>
<dbReference type="GeneID" id="259722"/>
<evidence type="ECO:0000313" key="2">
    <source>
        <dbReference type="EMBL" id="CAD44109.2"/>
    </source>
</evidence>
<gene>
    <name evidence="2 4" type="ORF">C33D3.5</name>
    <name evidence="2" type="ORF">CELE_C33D3.5</name>
</gene>
<dbReference type="PaxDb" id="6239-C33D3.5"/>
<feature type="domain" description="DUF38" evidence="1">
    <location>
        <begin position="372"/>
        <end position="488"/>
    </location>
</feature>
<protein>
    <submittedName>
        <fullName evidence="2">DUF38 domain-containing protein</fullName>
    </submittedName>
</protein>
<dbReference type="InterPro" id="IPR002900">
    <property type="entry name" value="DUF38/FTH_CAE_spp"/>
</dbReference>
<dbReference type="STRING" id="6239.C33D3.5.1"/>
<dbReference type="AGR" id="WB:WBGene00007896"/>
<evidence type="ECO:0000259" key="1">
    <source>
        <dbReference type="Pfam" id="PF01827"/>
    </source>
</evidence>
<sequence>MDIPKALNSCNQGQEPFYHSDRSAFTTVIPNFQGILTNNDTTNIHFGNFPLGESFFNIEQPVNSFNVADFQPLSIEFNNTVPLPQNEFWKVLPFVPASTFFSAVNDIQNQLINQNSAFNLDNATEAPILSGSVFESLSHDITHTIINNSSENGVDSSVSADPFLAMPILTPNISLPVTPENLEMNDIELQEFEPEEVIEMPTSHPDHAPREVSTQNTPRVYQAVLFPTIPRKRKTKASNFCCSAKEARSAGWDNRVMSSTKTNEKCATMPRISHFTYIQLELNSSSVMIKVKGNHCAEVFQLFKDQNNSCTVLTNTEKHGMIHDNNFIDTAMAYVFTLIGGSKHIVDQLIINRSPINYGMDVEKIRENSVIFYNGISSMLAQLKKPLCVESLEIRVSLESNLLSILHELEQSFLRTLIISGIDNCNAITIEMVKSLGCWKNLKYIDSSGMMLLSCSLADFYHIEHVVVRIQKPSKTEFENYKKTIIQRTQATILNHFFLYGQL</sequence>
<evidence type="ECO:0000313" key="4">
    <source>
        <dbReference type="WormBase" id="C33D3.5"/>
    </source>
</evidence>
<dbReference type="PANTHER" id="PTHR23014">
    <property type="entry name" value="F-BOX A PROTEIN"/>
    <property type="match status" value="1"/>
</dbReference>
<dbReference type="AlphaFoldDB" id="G5ED69"/>
<reference evidence="2 3" key="1">
    <citation type="journal article" date="1998" name="Science">
        <title>Genome sequence of the nematode C. elegans: a platform for investigating biology.</title>
        <authorList>
            <consortium name="The C. elegans sequencing consortium"/>
            <person name="Sulson J.E."/>
            <person name="Waterston R."/>
        </authorList>
    </citation>
    <scope>NUCLEOTIDE SEQUENCE [LARGE SCALE GENOMIC DNA]</scope>
    <source>
        <strain evidence="2 3">Bristol N2</strain>
    </source>
</reference>
<dbReference type="HOGENOM" id="CLU_498982_0_0_1"/>